<dbReference type="PROSITE" id="PS51383">
    <property type="entry name" value="YJEF_C_3"/>
    <property type="match status" value="1"/>
</dbReference>
<dbReference type="PANTHER" id="PTHR12592:SF0">
    <property type="entry name" value="ATP-DEPENDENT (S)-NAD(P)H-HYDRATE DEHYDRATASE"/>
    <property type="match status" value="1"/>
</dbReference>
<feature type="binding site" evidence="8">
    <location>
        <begin position="236"/>
        <end position="245"/>
    </location>
    <ligand>
        <name>ATP</name>
        <dbReference type="ChEBI" id="CHEBI:30616"/>
    </ligand>
</feature>
<dbReference type="GO" id="GO:0110051">
    <property type="term" value="P:metabolite repair"/>
    <property type="evidence" value="ECO:0007669"/>
    <property type="project" value="TreeGrafter"/>
</dbReference>
<evidence type="ECO:0000256" key="2">
    <source>
        <dbReference type="ARBA" id="ARBA00022741"/>
    </source>
</evidence>
<dbReference type="OMA" id="WRAAYHN"/>
<evidence type="ECO:0000256" key="4">
    <source>
        <dbReference type="ARBA" id="ARBA00022857"/>
    </source>
</evidence>
<evidence type="ECO:0000256" key="7">
    <source>
        <dbReference type="ARBA" id="ARBA00047472"/>
    </source>
</evidence>
<protein>
    <recommendedName>
        <fullName evidence="8">ATP-dependent (S)-NAD(P)H-hydrate dehydratase</fullName>
        <ecNumber evidence="8">4.2.1.93</ecNumber>
    </recommendedName>
    <alternativeName>
        <fullName evidence="8">ATP-dependent NAD(P)HX dehydratase</fullName>
    </alternativeName>
</protein>
<evidence type="ECO:0000256" key="3">
    <source>
        <dbReference type="ARBA" id="ARBA00022840"/>
    </source>
</evidence>
<dbReference type="GeneID" id="19893796"/>
<gene>
    <name evidence="10" type="ORF">PNEG_00098</name>
</gene>
<evidence type="ECO:0000313" key="10">
    <source>
        <dbReference type="EMBL" id="EMR11660.1"/>
    </source>
</evidence>
<dbReference type="NCBIfam" id="TIGR00196">
    <property type="entry name" value="yjeF_cterm"/>
    <property type="match status" value="1"/>
</dbReference>
<dbReference type="VEuPathDB" id="FungiDB:PNEG_00098"/>
<comment type="catalytic activity">
    <reaction evidence="8">
        <text>(6S)-NADHX + ATP = ADP + phosphate + NADH + H(+)</text>
        <dbReference type="Rhea" id="RHEA:19017"/>
        <dbReference type="ChEBI" id="CHEBI:15378"/>
        <dbReference type="ChEBI" id="CHEBI:30616"/>
        <dbReference type="ChEBI" id="CHEBI:43474"/>
        <dbReference type="ChEBI" id="CHEBI:57945"/>
        <dbReference type="ChEBI" id="CHEBI:64074"/>
        <dbReference type="ChEBI" id="CHEBI:456216"/>
        <dbReference type="EC" id="4.2.1.93"/>
    </reaction>
</comment>
<dbReference type="GO" id="GO:0005524">
    <property type="term" value="F:ATP binding"/>
    <property type="evidence" value="ECO:0007669"/>
    <property type="project" value="UniProtKB-KW"/>
</dbReference>
<evidence type="ECO:0000256" key="6">
    <source>
        <dbReference type="ARBA" id="ARBA00023239"/>
    </source>
</evidence>
<keyword evidence="8" id="KW-0963">Cytoplasm</keyword>
<dbReference type="GO" id="GO:0047453">
    <property type="term" value="F:ATP-dependent NAD(P)H-hydrate dehydratase activity"/>
    <property type="evidence" value="ECO:0007669"/>
    <property type="project" value="UniProtKB-UniRule"/>
</dbReference>
<dbReference type="Gene3D" id="3.40.1190.20">
    <property type="match status" value="1"/>
</dbReference>
<evidence type="ECO:0000256" key="5">
    <source>
        <dbReference type="ARBA" id="ARBA00023027"/>
    </source>
</evidence>
<name>M7PCM3_PNEMU</name>
<keyword evidence="2 8" id="KW-0547">Nucleotide-binding</keyword>
<dbReference type="PROSITE" id="PS01049">
    <property type="entry name" value="YJEF_C_1"/>
    <property type="match status" value="1"/>
</dbReference>
<organism evidence="10 11">
    <name type="scientific">Pneumocystis murina (strain B123)</name>
    <name type="common">Mouse pneumocystis pneumonia agent</name>
    <name type="synonym">Pneumocystis carinii f. sp. muris</name>
    <dbReference type="NCBI Taxonomy" id="1069680"/>
    <lineage>
        <taxon>Eukaryota</taxon>
        <taxon>Fungi</taxon>
        <taxon>Dikarya</taxon>
        <taxon>Ascomycota</taxon>
        <taxon>Taphrinomycotina</taxon>
        <taxon>Pneumocystomycetes</taxon>
        <taxon>Pneumocystaceae</taxon>
        <taxon>Pneumocystis</taxon>
    </lineage>
</organism>
<keyword evidence="4" id="KW-0521">NADP</keyword>
<dbReference type="GO" id="GO:0005737">
    <property type="term" value="C:cytoplasm"/>
    <property type="evidence" value="ECO:0007669"/>
    <property type="project" value="UniProtKB-SubCell"/>
</dbReference>
<evidence type="ECO:0000256" key="1">
    <source>
        <dbReference type="ARBA" id="ARBA00022553"/>
    </source>
</evidence>
<keyword evidence="1 8" id="KW-0597">Phosphoprotein</keyword>
<sequence length="329" mass="36567">MFIPEKILTDLRKMIPPLLDHFHKGQAGRIGIIGGSEKFYRNFLRNSLIFGSYTGAPFFSCMSSMLFGADLGYIICEPGAGKVIKTYSPDLIVCPMMRLSTCNLKDVSSKIVSNISQLLDRLHVIVVGPGLGRDPLMLETASGVIVEARKRKIPIVIDADGFYCIQDNPEIIMGYRNCVLTPNVAEFSRLCHRFHLDENSSCQNLANNLGGVTILKKGRIDDISNGSKIFNVNIRGSLRRCGGQGDVLAGILSTFLAWRKAYLENLWDHDKSLNEDELLMLASYGAAFATRYCSYLAFKRKKRTMRASDLMDVIGDAYELLSEGDISNI</sequence>
<dbReference type="GO" id="GO:0046496">
    <property type="term" value="P:nicotinamide nucleotide metabolic process"/>
    <property type="evidence" value="ECO:0007669"/>
    <property type="project" value="UniProtKB-UniRule"/>
</dbReference>
<comment type="catalytic activity">
    <reaction evidence="7 8">
        <text>(6S)-NADPHX + ATP = ADP + phosphate + NADPH + H(+)</text>
        <dbReference type="Rhea" id="RHEA:32231"/>
        <dbReference type="ChEBI" id="CHEBI:15378"/>
        <dbReference type="ChEBI" id="CHEBI:30616"/>
        <dbReference type="ChEBI" id="CHEBI:43474"/>
        <dbReference type="ChEBI" id="CHEBI:57783"/>
        <dbReference type="ChEBI" id="CHEBI:64076"/>
        <dbReference type="ChEBI" id="CHEBI:456216"/>
        <dbReference type="EC" id="4.2.1.93"/>
    </reaction>
</comment>
<comment type="similarity">
    <text evidence="8">Belongs to the NnrD/CARKD family.</text>
</comment>
<evidence type="ECO:0000259" key="9">
    <source>
        <dbReference type="PROSITE" id="PS51383"/>
    </source>
</evidence>
<comment type="caution">
    <text evidence="10">The sequence shown here is derived from an EMBL/GenBank/DDBJ whole genome shotgun (WGS) entry which is preliminary data.</text>
</comment>
<dbReference type="SUPFAM" id="SSF53613">
    <property type="entry name" value="Ribokinase-like"/>
    <property type="match status" value="1"/>
</dbReference>
<keyword evidence="5 8" id="KW-0520">NAD</keyword>
<comment type="cofactor">
    <cofactor evidence="8">
        <name>Mg(2+)</name>
        <dbReference type="ChEBI" id="CHEBI:18420"/>
    </cofactor>
</comment>
<feature type="binding site" evidence="8">
    <location>
        <position position="130"/>
    </location>
    <ligand>
        <name>(6S)-NADPHX</name>
        <dbReference type="ChEBI" id="CHEBI:64076"/>
    </ligand>
</feature>
<dbReference type="FunFam" id="3.40.1190.20:FF:000023">
    <property type="entry name" value="ATP-dependent (S)-NAD(P)H-hydrate dehydratase"/>
    <property type="match status" value="1"/>
</dbReference>
<comment type="function">
    <text evidence="8">Catalyzes the dehydration of the S-form of NAD(P)HX at the expense of ATP, which is converted to ADP. Together with NAD(P)HX epimerase, which catalyzes the epimerization of the S- and R-forms, the enzyme allows the repair of both epimers of NAD(P)HX, a damaged form of NAD(P)H that is a result of enzymatic or heat-dependent hydration.</text>
</comment>
<dbReference type="Pfam" id="PF01256">
    <property type="entry name" value="Carb_kinase"/>
    <property type="match status" value="1"/>
</dbReference>
<feature type="binding site" evidence="8">
    <location>
        <position position="246"/>
    </location>
    <ligand>
        <name>(6S)-NADPHX</name>
        <dbReference type="ChEBI" id="CHEBI:64076"/>
    </ligand>
</feature>
<dbReference type="eggNOG" id="KOG3974">
    <property type="taxonomic scope" value="Eukaryota"/>
</dbReference>
<dbReference type="HOGENOM" id="CLU_030651_0_0_1"/>
<evidence type="ECO:0000256" key="8">
    <source>
        <dbReference type="HAMAP-Rule" id="MF_03157"/>
    </source>
</evidence>
<dbReference type="PROSITE" id="PS01050">
    <property type="entry name" value="YJEF_C_2"/>
    <property type="match status" value="1"/>
</dbReference>
<dbReference type="EMBL" id="AFWA02000005">
    <property type="protein sequence ID" value="EMR11660.1"/>
    <property type="molecule type" value="Genomic_DNA"/>
</dbReference>
<proteinExistence type="inferred from homology"/>
<dbReference type="AlphaFoldDB" id="M7PCM3"/>
<keyword evidence="11" id="KW-1185">Reference proteome</keyword>
<dbReference type="RefSeq" id="XP_007871955.1">
    <property type="nucleotide sequence ID" value="XM_007873764.1"/>
</dbReference>
<feature type="domain" description="YjeF C-terminal" evidence="9">
    <location>
        <begin position="7"/>
        <end position="321"/>
    </location>
</feature>
<keyword evidence="6 8" id="KW-0456">Lyase</keyword>
<accession>M7PCM3</accession>
<feature type="binding site" evidence="8">
    <location>
        <begin position="183"/>
        <end position="189"/>
    </location>
    <ligand>
        <name>(6S)-NADPHX</name>
        <dbReference type="ChEBI" id="CHEBI:64076"/>
    </ligand>
</feature>
<dbReference type="InterPro" id="IPR017953">
    <property type="entry name" value="Carbohydrate_kinase_pred_CS"/>
</dbReference>
<dbReference type="CDD" id="cd01171">
    <property type="entry name" value="YXKO-related"/>
    <property type="match status" value="1"/>
</dbReference>
<evidence type="ECO:0000313" key="11">
    <source>
        <dbReference type="Proteomes" id="UP000011958"/>
    </source>
</evidence>
<dbReference type="STRING" id="1069680.M7PCM3"/>
<dbReference type="Proteomes" id="UP000011958">
    <property type="component" value="Unassembled WGS sequence"/>
</dbReference>
<comment type="subcellular location">
    <subcellularLocation>
        <location evidence="8">Cytoplasm</location>
    </subcellularLocation>
</comment>
<dbReference type="EC" id="4.2.1.93" evidence="8"/>
<dbReference type="HAMAP" id="MF_01965">
    <property type="entry name" value="NADHX_dehydratase"/>
    <property type="match status" value="1"/>
</dbReference>
<dbReference type="InterPro" id="IPR029056">
    <property type="entry name" value="Ribokinase-like"/>
</dbReference>
<feature type="binding site" evidence="8">
    <location>
        <begin position="217"/>
        <end position="221"/>
    </location>
    <ligand>
        <name>ATP</name>
        <dbReference type="ChEBI" id="CHEBI:30616"/>
    </ligand>
</feature>
<dbReference type="InterPro" id="IPR000631">
    <property type="entry name" value="CARKD"/>
</dbReference>
<reference evidence="11" key="1">
    <citation type="journal article" date="2016" name="Nat. Commun.">
        <title>Genome analysis of three Pneumocystis species reveals adaptation mechanisms to life exclusively in mammalian hosts.</title>
        <authorList>
            <person name="Ma L."/>
            <person name="Chen Z."/>
            <person name="Huang D.W."/>
            <person name="Kutty G."/>
            <person name="Ishihara M."/>
            <person name="Wang H."/>
            <person name="Abouelleil A."/>
            <person name="Bishop L."/>
            <person name="Davey E."/>
            <person name="Deng R."/>
            <person name="Deng X."/>
            <person name="Fan L."/>
            <person name="Fantoni G."/>
            <person name="Fitzgerald M."/>
            <person name="Gogineni E."/>
            <person name="Goldberg J.M."/>
            <person name="Handley G."/>
            <person name="Hu X."/>
            <person name="Huber C."/>
            <person name="Jiao X."/>
            <person name="Jones K."/>
            <person name="Levin J.Z."/>
            <person name="Liu Y."/>
            <person name="Macdonald P."/>
            <person name="Melnikov A."/>
            <person name="Raley C."/>
            <person name="Sassi M."/>
            <person name="Sherman B.T."/>
            <person name="Song X."/>
            <person name="Sykes S."/>
            <person name="Tran B."/>
            <person name="Walsh L."/>
            <person name="Xia Y."/>
            <person name="Yang J."/>
            <person name="Young S."/>
            <person name="Zeng Q."/>
            <person name="Zheng X."/>
            <person name="Stephens R."/>
            <person name="Nusbaum C."/>
            <person name="Birren B.W."/>
            <person name="Azadi P."/>
            <person name="Lempicki R.A."/>
            <person name="Cuomo C.A."/>
            <person name="Kovacs J.A."/>
        </authorList>
    </citation>
    <scope>NUCLEOTIDE SEQUENCE [LARGE SCALE GENOMIC DNA]</scope>
    <source>
        <strain evidence="11">B123</strain>
    </source>
</reference>
<dbReference type="OrthoDB" id="8110916at2759"/>
<dbReference type="PANTHER" id="PTHR12592">
    <property type="entry name" value="ATP-DEPENDENT (S)-NAD(P)H-HYDRATE DEHYDRATASE FAMILY MEMBER"/>
    <property type="match status" value="1"/>
</dbReference>
<keyword evidence="3 8" id="KW-0067">ATP-binding</keyword>